<evidence type="ECO:0008006" key="8">
    <source>
        <dbReference type="Google" id="ProtNLM"/>
    </source>
</evidence>
<evidence type="ECO:0000256" key="2">
    <source>
        <dbReference type="PIRSR" id="PIRSR006232-1"/>
    </source>
</evidence>
<reference evidence="7" key="1">
    <citation type="submission" date="2011-03" db="EMBL/GenBank/DDBJ databases">
        <authorList>
            <person name="Voget S."/>
            <person name="Streit W.R."/>
            <person name="Jaeger K.E."/>
            <person name="Daniel R."/>
        </authorList>
    </citation>
    <scope>NUCLEOTIDE SEQUENCE [LARGE SCALE GENOMIC DNA]</scope>
    <source>
        <strain evidence="7">PG1</strain>
    </source>
</reference>
<feature type="binding site" evidence="2">
    <location>
        <position position="89"/>
    </location>
    <ligand>
        <name>Fe cation</name>
        <dbReference type="ChEBI" id="CHEBI:24875"/>
    </ligand>
</feature>
<dbReference type="Pfam" id="PF02678">
    <property type="entry name" value="Pirin"/>
    <property type="match status" value="1"/>
</dbReference>
<feature type="binding site" evidence="2">
    <location>
        <position position="91"/>
    </location>
    <ligand>
        <name>Fe cation</name>
        <dbReference type="ChEBI" id="CHEBI:24875"/>
    </ligand>
</feature>
<dbReference type="InterPro" id="IPR012093">
    <property type="entry name" value="Pirin"/>
</dbReference>
<proteinExistence type="inferred from homology"/>
<dbReference type="Pfam" id="PF17954">
    <property type="entry name" value="Pirin_C_2"/>
    <property type="match status" value="1"/>
</dbReference>
<evidence type="ECO:0000256" key="1">
    <source>
        <dbReference type="ARBA" id="ARBA00008416"/>
    </source>
</evidence>
<feature type="domain" description="Quercetin 2,3-dioxygenase C-terminal cupin" evidence="5">
    <location>
        <begin position="178"/>
        <end position="263"/>
    </location>
</feature>
<organism evidence="6 7">
    <name type="scientific">Burkholderia plantarii</name>
    <dbReference type="NCBI Taxonomy" id="41899"/>
    <lineage>
        <taxon>Bacteria</taxon>
        <taxon>Pseudomonadati</taxon>
        <taxon>Pseudomonadota</taxon>
        <taxon>Betaproteobacteria</taxon>
        <taxon>Burkholderiales</taxon>
        <taxon>Burkholderiaceae</taxon>
        <taxon>Burkholderia</taxon>
    </lineage>
</organism>
<dbReference type="GO" id="GO:0046872">
    <property type="term" value="F:metal ion binding"/>
    <property type="evidence" value="ECO:0007669"/>
    <property type="project" value="UniProtKB-KW"/>
</dbReference>
<evidence type="ECO:0000259" key="5">
    <source>
        <dbReference type="Pfam" id="PF17954"/>
    </source>
</evidence>
<feature type="binding site" evidence="2">
    <location>
        <position position="133"/>
    </location>
    <ligand>
        <name>Fe cation</name>
        <dbReference type="ChEBI" id="CHEBI:24875"/>
    </ligand>
</feature>
<comment type="similarity">
    <text evidence="1 3">Belongs to the pirin family.</text>
</comment>
<protein>
    <recommendedName>
        <fullName evidence="8">Quercetin 2,3-dioxygenase</fullName>
    </recommendedName>
</protein>
<dbReference type="SUPFAM" id="SSF51182">
    <property type="entry name" value="RmlC-like cupins"/>
    <property type="match status" value="1"/>
</dbReference>
<keyword evidence="7" id="KW-1185">Reference proteome</keyword>
<dbReference type="HOGENOM" id="CLU_064194_2_2_4"/>
<dbReference type="PANTHER" id="PTHR43212:SF3">
    <property type="entry name" value="QUERCETIN 2,3-DIOXYGENASE"/>
    <property type="match status" value="1"/>
</dbReference>
<gene>
    <name evidence="6" type="ORF">BGL_2c23340</name>
</gene>
<accession>A0A0B6S415</accession>
<dbReference type="PANTHER" id="PTHR43212">
    <property type="entry name" value="QUERCETIN 2,3-DIOXYGENASE"/>
    <property type="match status" value="1"/>
</dbReference>
<feature type="binding site" evidence="2">
    <location>
        <position position="135"/>
    </location>
    <ligand>
        <name>Fe cation</name>
        <dbReference type="ChEBI" id="CHEBI:24875"/>
    </ligand>
</feature>
<dbReference type="PIRSF" id="PIRSF006232">
    <property type="entry name" value="Pirin"/>
    <property type="match status" value="1"/>
</dbReference>
<keyword evidence="2" id="KW-0408">Iron</keyword>
<evidence type="ECO:0000256" key="3">
    <source>
        <dbReference type="RuleBase" id="RU003457"/>
    </source>
</evidence>
<dbReference type="Gene3D" id="2.60.120.10">
    <property type="entry name" value="Jelly Rolls"/>
    <property type="match status" value="2"/>
</dbReference>
<dbReference type="InterPro" id="IPR041602">
    <property type="entry name" value="Quercetinase_C"/>
</dbReference>
<dbReference type="Proteomes" id="UP000031838">
    <property type="component" value="Chromosome 2"/>
</dbReference>
<keyword evidence="2" id="KW-0479">Metal-binding</keyword>
<dbReference type="InterPro" id="IPR014710">
    <property type="entry name" value="RmlC-like_jellyroll"/>
</dbReference>
<comment type="cofactor">
    <cofactor evidence="2">
        <name>Fe cation</name>
        <dbReference type="ChEBI" id="CHEBI:24875"/>
    </cofactor>
    <text evidence="2">Binds 1 Fe cation per subunit.</text>
</comment>
<reference evidence="6 7" key="2">
    <citation type="journal article" date="2016" name="Appl. Microbiol. Biotechnol.">
        <title>Mutations improving production and secretion of extracellular lipase by Burkholderia glumae PG1.</title>
        <authorList>
            <person name="Knapp A."/>
            <person name="Voget S."/>
            <person name="Gao R."/>
            <person name="Zaburannyi N."/>
            <person name="Krysciak D."/>
            <person name="Breuer M."/>
            <person name="Hauer B."/>
            <person name="Streit W.R."/>
            <person name="Muller R."/>
            <person name="Daniel R."/>
            <person name="Jaeger K.E."/>
        </authorList>
    </citation>
    <scope>NUCLEOTIDE SEQUENCE [LARGE SCALE GENOMIC DNA]</scope>
    <source>
        <strain evidence="6 7">PG1</strain>
    </source>
</reference>
<feature type="domain" description="Pirin N-terminal" evidence="4">
    <location>
        <begin position="43"/>
        <end position="151"/>
    </location>
</feature>
<dbReference type="KEGG" id="bgp:BGL_2c23340"/>
<sequence>MGDLFIKMVDLRCIPSSNAMSTGRGGLNRRFIMIEVRNASDRGRAEHGWLSSRHTFSFANYYDPQQVGFSDLLVINDDRVAPGRGFGTHPHRDMEILSYVLEGALEHKDSMGTGSVIVPGDVQLMSAGTGVAHSEFNHSRDDGVHFLQIWVGPSEKGAQPRYQQTSVDAARKRGRLQLVVSPDAADGSLAIRQDTRIYAGLFDGDETASLALPEGRFGYVHVARGSVTVNGVTLGEGDGARIRDERTLTFSAGRDAEVLVFDLRPLEVTADWA</sequence>
<evidence type="ECO:0000313" key="7">
    <source>
        <dbReference type="Proteomes" id="UP000031838"/>
    </source>
</evidence>
<dbReference type="InterPro" id="IPR011051">
    <property type="entry name" value="RmlC_Cupin_sf"/>
</dbReference>
<dbReference type="InterPro" id="IPR003829">
    <property type="entry name" value="Pirin_N_dom"/>
</dbReference>
<dbReference type="EMBL" id="CP002581">
    <property type="protein sequence ID" value="AJK50393.1"/>
    <property type="molecule type" value="Genomic_DNA"/>
</dbReference>
<dbReference type="AlphaFoldDB" id="A0A0B6S415"/>
<evidence type="ECO:0000259" key="4">
    <source>
        <dbReference type="Pfam" id="PF02678"/>
    </source>
</evidence>
<dbReference type="CDD" id="cd02910">
    <property type="entry name" value="cupin_Yhhw_N"/>
    <property type="match status" value="1"/>
</dbReference>
<name>A0A0B6S415_BURPL</name>
<evidence type="ECO:0000313" key="6">
    <source>
        <dbReference type="EMBL" id="AJK50393.1"/>
    </source>
</evidence>
<dbReference type="CDD" id="cd20311">
    <property type="entry name" value="cupin_Yhhw_C"/>
    <property type="match status" value="1"/>
</dbReference>